<feature type="domain" description="Peptidase C1A papain C-terminal" evidence="2">
    <location>
        <begin position="43"/>
        <end position="257"/>
    </location>
</feature>
<dbReference type="CDD" id="cd02619">
    <property type="entry name" value="Peptidase_C1"/>
    <property type="match status" value="1"/>
</dbReference>
<comment type="similarity">
    <text evidence="1">Belongs to the peptidase C1 family.</text>
</comment>
<dbReference type="GO" id="GO:0008234">
    <property type="term" value="F:cysteine-type peptidase activity"/>
    <property type="evidence" value="ECO:0007669"/>
    <property type="project" value="InterPro"/>
</dbReference>
<dbReference type="InterPro" id="IPR000668">
    <property type="entry name" value="Peptidase_C1A_C"/>
</dbReference>
<organism evidence="3">
    <name type="scientific">viral metagenome</name>
    <dbReference type="NCBI Taxonomy" id="1070528"/>
    <lineage>
        <taxon>unclassified sequences</taxon>
        <taxon>metagenomes</taxon>
        <taxon>organismal metagenomes</taxon>
    </lineage>
</organism>
<evidence type="ECO:0000313" key="3">
    <source>
        <dbReference type="EMBL" id="QHT09811.1"/>
    </source>
</evidence>
<name>A0A6C0CZR0_9ZZZZ</name>
<reference evidence="3" key="1">
    <citation type="journal article" date="2020" name="Nature">
        <title>Giant virus diversity and host interactions through global metagenomics.</title>
        <authorList>
            <person name="Schulz F."/>
            <person name="Roux S."/>
            <person name="Paez-Espino D."/>
            <person name="Jungbluth S."/>
            <person name="Walsh D.A."/>
            <person name="Denef V.J."/>
            <person name="McMahon K.D."/>
            <person name="Konstantinidis K.T."/>
            <person name="Eloe-Fadrosh E.A."/>
            <person name="Kyrpides N.C."/>
            <person name="Woyke T."/>
        </authorList>
    </citation>
    <scope>NUCLEOTIDE SEQUENCE</scope>
    <source>
        <strain evidence="3">GVMAG-M-3300023174-102</strain>
    </source>
</reference>
<accession>A0A6C0CZR0</accession>
<dbReference type="AlphaFoldDB" id="A0A6C0CZR0"/>
<dbReference type="InterPro" id="IPR038765">
    <property type="entry name" value="Papain-like_cys_pep_sf"/>
</dbReference>
<protein>
    <recommendedName>
        <fullName evidence="2">Peptidase C1A papain C-terminal domain-containing protein</fullName>
    </recommendedName>
</protein>
<evidence type="ECO:0000256" key="1">
    <source>
        <dbReference type="ARBA" id="ARBA00008455"/>
    </source>
</evidence>
<dbReference type="InterPro" id="IPR013128">
    <property type="entry name" value="Peptidase_C1A"/>
</dbReference>
<proteinExistence type="inferred from homology"/>
<dbReference type="SMART" id="SM00645">
    <property type="entry name" value="Pept_C1"/>
    <property type="match status" value="1"/>
</dbReference>
<dbReference type="GO" id="GO:0006508">
    <property type="term" value="P:proteolysis"/>
    <property type="evidence" value="ECO:0007669"/>
    <property type="project" value="InterPro"/>
</dbReference>
<dbReference type="Pfam" id="PF00112">
    <property type="entry name" value="Peptidase_C1"/>
    <property type="match status" value="1"/>
</dbReference>
<dbReference type="EMBL" id="MN739515">
    <property type="protein sequence ID" value="QHT09811.1"/>
    <property type="molecule type" value="Genomic_DNA"/>
</dbReference>
<dbReference type="Gene3D" id="3.90.70.10">
    <property type="entry name" value="Cysteine proteinases"/>
    <property type="match status" value="1"/>
</dbReference>
<dbReference type="PANTHER" id="PTHR12411">
    <property type="entry name" value="CYSTEINE PROTEASE FAMILY C1-RELATED"/>
    <property type="match status" value="1"/>
</dbReference>
<dbReference type="SUPFAM" id="SSF54001">
    <property type="entry name" value="Cysteine proteinases"/>
    <property type="match status" value="1"/>
</dbReference>
<evidence type="ECO:0000259" key="2">
    <source>
        <dbReference type="SMART" id="SM00645"/>
    </source>
</evidence>
<sequence>MDIEDMYNEFLIVEAIKSTRYGWVKDRIDNRDKLLQNNNDTSLPRNFSLREKMPPVINQGKLGSCTANAIANAILYCEMIEKIDNKPRSRLFIYYNERMLENSVDVDSGAQIRDGIKTINSQGVCSEDSWPYDISKFTIKPPDTCYTEAKTHKVIKYRKVNQTVNDIKKALYRGFPIIFGFVVYDSIEKPTVTKSGIIPLPNSENKEIGGHAIICVGWDDVRRLFIIQNSWGIEWGDKGFGYISYDYLSNTNLASDFWVLEFTN</sequence>